<reference evidence="2 3" key="1">
    <citation type="submission" date="2016-09" db="EMBL/GenBank/DDBJ databases">
        <title>Extensive genetic diversity and differential bi-allelic expression allows diatom success in the polar Southern Ocean.</title>
        <authorList>
            <consortium name="DOE Joint Genome Institute"/>
            <person name="Mock T."/>
            <person name="Otillar R.P."/>
            <person name="Strauss J."/>
            <person name="Dupont C."/>
            <person name="Frickenhaus S."/>
            <person name="Maumus F."/>
            <person name="Mcmullan M."/>
            <person name="Sanges R."/>
            <person name="Schmutz J."/>
            <person name="Toseland A."/>
            <person name="Valas R."/>
            <person name="Veluchamy A."/>
            <person name="Ward B.J."/>
            <person name="Allen A."/>
            <person name="Barry K."/>
            <person name="Falciatore A."/>
            <person name="Ferrante M."/>
            <person name="Fortunato A.E."/>
            <person name="Gloeckner G."/>
            <person name="Gruber A."/>
            <person name="Hipkin R."/>
            <person name="Janech M."/>
            <person name="Kroth P."/>
            <person name="Leese F."/>
            <person name="Lindquist E."/>
            <person name="Lyon B.R."/>
            <person name="Martin J."/>
            <person name="Mayer C."/>
            <person name="Parker M."/>
            <person name="Quesneville H."/>
            <person name="Raymond J."/>
            <person name="Uhlig C."/>
            <person name="Valentin K.U."/>
            <person name="Worden A.Z."/>
            <person name="Armbrust E.V."/>
            <person name="Bowler C."/>
            <person name="Green B."/>
            <person name="Moulton V."/>
            <person name="Van Oosterhout C."/>
            <person name="Grigoriev I."/>
        </authorList>
    </citation>
    <scope>NUCLEOTIDE SEQUENCE [LARGE SCALE GENOMIC DNA]</scope>
    <source>
        <strain evidence="2 3">CCMP1102</strain>
    </source>
</reference>
<dbReference type="OrthoDB" id="42496at2759"/>
<gene>
    <name evidence="2" type="ORF">FRACYDRAFT_269179</name>
</gene>
<name>A0A1E7FFT4_9STRA</name>
<dbReference type="AlphaFoldDB" id="A0A1E7FFT4"/>
<organism evidence="2 3">
    <name type="scientific">Fragilariopsis cylindrus CCMP1102</name>
    <dbReference type="NCBI Taxonomy" id="635003"/>
    <lineage>
        <taxon>Eukaryota</taxon>
        <taxon>Sar</taxon>
        <taxon>Stramenopiles</taxon>
        <taxon>Ochrophyta</taxon>
        <taxon>Bacillariophyta</taxon>
        <taxon>Bacillariophyceae</taxon>
        <taxon>Bacillariophycidae</taxon>
        <taxon>Bacillariales</taxon>
        <taxon>Bacillariaceae</taxon>
        <taxon>Fragilariopsis</taxon>
    </lineage>
</organism>
<sequence length="165" mass="18737">MQMEQPNKVLLDKNLHLTQALIGRSLYVFPLEWWYINFKQDGDITFVCTEELTNPETMNDIAGRLGLPKYDGFDAVVGEGAYNVGGHRGYDTATSWDEIQQQQQQQQDEKEEGSSSSSTQGTTIANNNNNNNGIPLPDDLYQELKDFIDPLNERLFALTGKRCNW</sequence>
<proteinExistence type="predicted"/>
<dbReference type="KEGG" id="fcy:FRACYDRAFT_269179"/>
<protein>
    <submittedName>
        <fullName evidence="2">Uncharacterized protein</fullName>
    </submittedName>
</protein>
<dbReference type="InParanoid" id="A0A1E7FFT4"/>
<dbReference type="EMBL" id="KV784358">
    <property type="protein sequence ID" value="OEU17032.1"/>
    <property type="molecule type" value="Genomic_DNA"/>
</dbReference>
<evidence type="ECO:0000313" key="3">
    <source>
        <dbReference type="Proteomes" id="UP000095751"/>
    </source>
</evidence>
<accession>A0A1E7FFT4</accession>
<evidence type="ECO:0000256" key="1">
    <source>
        <dbReference type="SAM" id="MobiDB-lite"/>
    </source>
</evidence>
<feature type="region of interest" description="Disordered" evidence="1">
    <location>
        <begin position="98"/>
        <end position="137"/>
    </location>
</feature>
<evidence type="ECO:0000313" key="2">
    <source>
        <dbReference type="EMBL" id="OEU17032.1"/>
    </source>
</evidence>
<dbReference type="Gene3D" id="3.40.50.300">
    <property type="entry name" value="P-loop containing nucleotide triphosphate hydrolases"/>
    <property type="match status" value="1"/>
</dbReference>
<keyword evidence="3" id="KW-1185">Reference proteome</keyword>
<dbReference type="InterPro" id="IPR027417">
    <property type="entry name" value="P-loop_NTPase"/>
</dbReference>
<dbReference type="Proteomes" id="UP000095751">
    <property type="component" value="Unassembled WGS sequence"/>
</dbReference>